<keyword evidence="1 3" id="KW-0489">Methyltransferase</keyword>
<evidence type="ECO:0000256" key="2">
    <source>
        <dbReference type="ARBA" id="ARBA00022679"/>
    </source>
</evidence>
<dbReference type="Gene3D" id="3.40.50.150">
    <property type="entry name" value="Vaccinia Virus protein VP39"/>
    <property type="match status" value="1"/>
</dbReference>
<evidence type="ECO:0000313" key="4">
    <source>
        <dbReference type="Proteomes" id="UP001230915"/>
    </source>
</evidence>
<dbReference type="NCBIfam" id="TIGR00095">
    <property type="entry name" value="16S rRNA (guanine(966)-N(2))-methyltransferase RsmD"/>
    <property type="match status" value="1"/>
</dbReference>
<dbReference type="InterPro" id="IPR029063">
    <property type="entry name" value="SAM-dependent_MTases_sf"/>
</dbReference>
<dbReference type="PIRSF" id="PIRSF004553">
    <property type="entry name" value="CHP00095"/>
    <property type="match status" value="1"/>
</dbReference>
<dbReference type="InterPro" id="IPR004398">
    <property type="entry name" value="RNA_MeTrfase_RsmD"/>
</dbReference>
<dbReference type="CDD" id="cd02440">
    <property type="entry name" value="AdoMet_MTases"/>
    <property type="match status" value="1"/>
</dbReference>
<dbReference type="EC" id="2.1.1.171" evidence="3"/>
<comment type="caution">
    <text evidence="3">The sequence shown here is derived from an EMBL/GenBank/DDBJ whole genome shotgun (WGS) entry which is preliminary data.</text>
</comment>
<accession>A0ABU1A3D4</accession>
<dbReference type="RefSeq" id="WP_308865189.1">
    <property type="nucleotide sequence ID" value="NZ_JAVHUL010000034.1"/>
</dbReference>
<dbReference type="SUPFAM" id="SSF53335">
    <property type="entry name" value="S-adenosyl-L-methionine-dependent methyltransferases"/>
    <property type="match status" value="1"/>
</dbReference>
<dbReference type="GO" id="GO:0052913">
    <property type="term" value="F:16S rRNA (guanine(966)-N(2))-methyltransferase activity"/>
    <property type="evidence" value="ECO:0007669"/>
    <property type="project" value="UniProtKB-EC"/>
</dbReference>
<organism evidence="3 4">
    <name type="scientific">Mesonia profundi</name>
    <dbReference type="NCBI Taxonomy" id="3070998"/>
    <lineage>
        <taxon>Bacteria</taxon>
        <taxon>Pseudomonadati</taxon>
        <taxon>Bacteroidota</taxon>
        <taxon>Flavobacteriia</taxon>
        <taxon>Flavobacteriales</taxon>
        <taxon>Flavobacteriaceae</taxon>
        <taxon>Mesonia</taxon>
    </lineage>
</organism>
<evidence type="ECO:0000313" key="3">
    <source>
        <dbReference type="EMBL" id="MDQ7918196.1"/>
    </source>
</evidence>
<dbReference type="InterPro" id="IPR002052">
    <property type="entry name" value="DNA_methylase_N6_adenine_CS"/>
</dbReference>
<dbReference type="PANTHER" id="PTHR43542:SF1">
    <property type="entry name" value="METHYLTRANSFERASE"/>
    <property type="match status" value="1"/>
</dbReference>
<name>A0ABU1A3D4_9FLAO</name>
<dbReference type="PANTHER" id="PTHR43542">
    <property type="entry name" value="METHYLTRANSFERASE"/>
    <property type="match status" value="1"/>
</dbReference>
<dbReference type="Pfam" id="PF03602">
    <property type="entry name" value="Cons_hypoth95"/>
    <property type="match status" value="1"/>
</dbReference>
<protein>
    <submittedName>
        <fullName evidence="3">16S rRNA (Guanine(966)-N(2))-methyltransferase RsmD</fullName>
        <ecNumber evidence="3">2.1.1.171</ecNumber>
    </submittedName>
</protein>
<evidence type="ECO:0000256" key="1">
    <source>
        <dbReference type="ARBA" id="ARBA00022603"/>
    </source>
</evidence>
<proteinExistence type="predicted"/>
<keyword evidence="2 3" id="KW-0808">Transferase</keyword>
<dbReference type="Proteomes" id="UP001230915">
    <property type="component" value="Unassembled WGS sequence"/>
</dbReference>
<reference evidence="3 4" key="1">
    <citation type="submission" date="2023-08" db="EMBL/GenBank/DDBJ databases">
        <title>Mesonia sp. MT50, isolated from deep-sea sediment of the Mariana Trench.</title>
        <authorList>
            <person name="Fu H."/>
        </authorList>
    </citation>
    <scope>NUCLEOTIDE SEQUENCE [LARGE SCALE GENOMIC DNA]</scope>
    <source>
        <strain evidence="3 4">MT50</strain>
    </source>
</reference>
<dbReference type="PROSITE" id="PS00092">
    <property type="entry name" value="N6_MTASE"/>
    <property type="match status" value="1"/>
</dbReference>
<keyword evidence="4" id="KW-1185">Reference proteome</keyword>
<gene>
    <name evidence="3" type="primary">rsmD</name>
    <name evidence="3" type="ORF">RBU60_11465</name>
</gene>
<dbReference type="EMBL" id="JAVHUL010000034">
    <property type="protein sequence ID" value="MDQ7918196.1"/>
    <property type="molecule type" value="Genomic_DNA"/>
</dbReference>
<sequence>MRIISGKYKSKRITAPKKLPIRPTTDIAKEGLFNILNNRIHFSDISVLDLFSGSGNITYEFISRGTKNITVVDQHYGCVKFIKETSEELEASISVIKSEVFKYLEKVNLKFDLIFADPPYDFSDEQFAKIVDLVFENEFLEEDGVLIVEHSKHTGNLKDHSNFKEDRRYGGSVFSFFSK</sequence>